<dbReference type="PROSITE" id="PS50157">
    <property type="entry name" value="ZINC_FINGER_C2H2_2"/>
    <property type="match status" value="6"/>
</dbReference>
<evidence type="ECO:0000313" key="9">
    <source>
        <dbReference type="Proteomes" id="UP001162162"/>
    </source>
</evidence>
<feature type="domain" description="C2H2-type" evidence="7">
    <location>
        <begin position="184"/>
        <end position="213"/>
    </location>
</feature>
<dbReference type="Proteomes" id="UP001162162">
    <property type="component" value="Unassembled WGS sequence"/>
</dbReference>
<evidence type="ECO:0000256" key="6">
    <source>
        <dbReference type="SAM" id="MobiDB-lite"/>
    </source>
</evidence>
<dbReference type="EMBL" id="JAPWTK010000128">
    <property type="protein sequence ID" value="KAJ8948888.1"/>
    <property type="molecule type" value="Genomic_DNA"/>
</dbReference>
<keyword evidence="3 5" id="KW-0863">Zinc-finger</keyword>
<dbReference type="Pfam" id="PF00096">
    <property type="entry name" value="zf-C2H2"/>
    <property type="match status" value="5"/>
</dbReference>
<comment type="caution">
    <text evidence="8">The sequence shown here is derived from an EMBL/GenBank/DDBJ whole genome shotgun (WGS) entry which is preliminary data.</text>
</comment>
<dbReference type="FunFam" id="3.30.160.60:FF:000072">
    <property type="entry name" value="zinc finger protein 143 isoform X1"/>
    <property type="match status" value="3"/>
</dbReference>
<dbReference type="GO" id="GO:0006357">
    <property type="term" value="P:regulation of transcription by RNA polymerase II"/>
    <property type="evidence" value="ECO:0007669"/>
    <property type="project" value="TreeGrafter"/>
</dbReference>
<dbReference type="SUPFAM" id="SSF57667">
    <property type="entry name" value="beta-beta-alpha zinc fingers"/>
    <property type="match status" value="3"/>
</dbReference>
<accession>A0AAV8YDJ9</accession>
<sequence>MATWIGKVENQDENSNNIVVTHDLQDCLDESLDFNFNSVYVPISNSSDIKFSDHIKPEKSNTYIGKIEHNDENVGYVQHTVSLDEIYMQINPGSSGKMPNEPSHAILTITSTNPDTKETTINRFHCEYEGCSRTYSTVGNLRTHMKTHKGEFRFKCTEPNCGKAFLTSYSLKIHIRVHTKVKPFECSEDGCRKAFNTLYRLRAHERLHNGKTFNCESDGCLKFFTTLSDLKKHTRTHTREKPYKCVETGCGKAFTASHHLKTHQRIHTGEKPYACKETNECTRAFSTPHSLKSHIKTHQKHQTKNGADPKFKSDGQDNSEVPMGESDGETSDNVPSSAGNKEEPVDIKEHVVSEGLQLGELKTVASSGDLSFDFEGNYNLGSYGRGGLDWDHLNSGSGYSGQNCYHKQEDAIPDNMSNKVPDLLTQNPADLQQVNFESIYDNFTYTPTDNMLTSSNYMNQNPSESRANLPMPVQAKVEFPSTMEGNFQMVNGLRESYATVNTENIPVQLSYNIGTENVENVRDGETLLNDTQVELEENSIITEFENAGINLYDINLNTDGDTQNFNMFDMYGANENVKVNSPKVKIISVDNILPQTTEGPSAAVAESNLQVADNLVNLNKQIYTPEALQMSLACDEEMSSAWVDAVNYASNTSQVNIFQENVDENPLIAVPTAIQTYLNLPPVQSNQPVAQSTDLAAHANVLNSTGDLLHDMDDVMNKTGNTDVNLLKTLTAEANICACKDCKCDAVNNCQNCTGPEPSYRSCAPKKTENDKNCSTVADIVTDNSNYTTLPAQASSNSSCCSGGNQSFAFAPQVSCSRNHSFAIEPNISGGAYATEPKSGCCGGGSGNQNFAMPPTSASAKSGCAGTSNAIEIIKATNKTCGEKGDDCCVVVCLKTMDHLRQMLNLASGCNGFQSLALGCVKSDFCEMPK</sequence>
<keyword evidence="1" id="KW-0479">Metal-binding</keyword>
<dbReference type="SMART" id="SM00355">
    <property type="entry name" value="ZnF_C2H2"/>
    <property type="match status" value="6"/>
</dbReference>
<protein>
    <recommendedName>
        <fullName evidence="7">C2H2-type domain-containing protein</fullName>
    </recommendedName>
</protein>
<dbReference type="InterPro" id="IPR036236">
    <property type="entry name" value="Znf_C2H2_sf"/>
</dbReference>
<reference evidence="8" key="1">
    <citation type="journal article" date="2023" name="Insect Mol. Biol.">
        <title>Genome sequencing provides insights into the evolution of gene families encoding plant cell wall-degrading enzymes in longhorned beetles.</title>
        <authorList>
            <person name="Shin N.R."/>
            <person name="Okamura Y."/>
            <person name="Kirsch R."/>
            <person name="Pauchet Y."/>
        </authorList>
    </citation>
    <scope>NUCLEOTIDE SEQUENCE</scope>
    <source>
        <strain evidence="8">AMC_N1</strain>
    </source>
</reference>
<feature type="domain" description="C2H2-type" evidence="7">
    <location>
        <begin position="243"/>
        <end position="272"/>
    </location>
</feature>
<feature type="region of interest" description="Disordered" evidence="6">
    <location>
        <begin position="286"/>
        <end position="345"/>
    </location>
</feature>
<dbReference type="GO" id="GO:0005634">
    <property type="term" value="C:nucleus"/>
    <property type="evidence" value="ECO:0007669"/>
    <property type="project" value="TreeGrafter"/>
</dbReference>
<feature type="domain" description="C2H2-type" evidence="7">
    <location>
        <begin position="273"/>
        <end position="303"/>
    </location>
</feature>
<evidence type="ECO:0000259" key="7">
    <source>
        <dbReference type="PROSITE" id="PS50157"/>
    </source>
</evidence>
<name>A0AAV8YDJ9_9CUCU</name>
<evidence type="ECO:0000256" key="5">
    <source>
        <dbReference type="PROSITE-ProRule" id="PRU00042"/>
    </source>
</evidence>
<dbReference type="PANTHER" id="PTHR46179">
    <property type="entry name" value="ZINC FINGER PROTEIN"/>
    <property type="match status" value="1"/>
</dbReference>
<evidence type="ECO:0000256" key="1">
    <source>
        <dbReference type="ARBA" id="ARBA00022723"/>
    </source>
</evidence>
<keyword evidence="2" id="KW-0677">Repeat</keyword>
<gene>
    <name evidence="8" type="ORF">NQ318_005509</name>
</gene>
<feature type="compositionally biased region" description="Basic residues" evidence="6">
    <location>
        <begin position="291"/>
        <end position="303"/>
    </location>
</feature>
<proteinExistence type="predicted"/>
<organism evidence="8 9">
    <name type="scientific">Aromia moschata</name>
    <dbReference type="NCBI Taxonomy" id="1265417"/>
    <lineage>
        <taxon>Eukaryota</taxon>
        <taxon>Metazoa</taxon>
        <taxon>Ecdysozoa</taxon>
        <taxon>Arthropoda</taxon>
        <taxon>Hexapoda</taxon>
        <taxon>Insecta</taxon>
        <taxon>Pterygota</taxon>
        <taxon>Neoptera</taxon>
        <taxon>Endopterygota</taxon>
        <taxon>Coleoptera</taxon>
        <taxon>Polyphaga</taxon>
        <taxon>Cucujiformia</taxon>
        <taxon>Chrysomeloidea</taxon>
        <taxon>Cerambycidae</taxon>
        <taxon>Cerambycinae</taxon>
        <taxon>Callichromatini</taxon>
        <taxon>Aromia</taxon>
    </lineage>
</organism>
<keyword evidence="9" id="KW-1185">Reference proteome</keyword>
<dbReference type="FunFam" id="3.30.160.60:FF:000397">
    <property type="entry name" value="Metal regulatory transcription factor 1"/>
    <property type="match status" value="1"/>
</dbReference>
<dbReference type="PROSITE" id="PS00028">
    <property type="entry name" value="ZINC_FINGER_C2H2_1"/>
    <property type="match status" value="5"/>
</dbReference>
<dbReference type="InterPro" id="IPR013087">
    <property type="entry name" value="Znf_C2H2_type"/>
</dbReference>
<evidence type="ECO:0000256" key="4">
    <source>
        <dbReference type="ARBA" id="ARBA00022833"/>
    </source>
</evidence>
<feature type="domain" description="C2H2-type" evidence="7">
    <location>
        <begin position="154"/>
        <end position="183"/>
    </location>
</feature>
<dbReference type="Gene3D" id="3.30.160.60">
    <property type="entry name" value="Classic Zinc Finger"/>
    <property type="match status" value="6"/>
</dbReference>
<dbReference type="PANTHER" id="PTHR46179:SF25">
    <property type="entry name" value="METAL RESPONSE ELEMENT-BINDING TRANSCRIPTION FACTOR-1, ISOFORM C"/>
    <property type="match status" value="1"/>
</dbReference>
<evidence type="ECO:0000313" key="8">
    <source>
        <dbReference type="EMBL" id="KAJ8948888.1"/>
    </source>
</evidence>
<keyword evidence="4" id="KW-0862">Zinc</keyword>
<dbReference type="FunFam" id="3.30.160.60:FF:000349">
    <property type="entry name" value="metal regulatory transcription factor 1"/>
    <property type="match status" value="1"/>
</dbReference>
<evidence type="ECO:0000256" key="3">
    <source>
        <dbReference type="ARBA" id="ARBA00022771"/>
    </source>
</evidence>
<feature type="domain" description="C2H2-type" evidence="7">
    <location>
        <begin position="124"/>
        <end position="153"/>
    </location>
</feature>
<dbReference type="GO" id="GO:0008270">
    <property type="term" value="F:zinc ion binding"/>
    <property type="evidence" value="ECO:0007669"/>
    <property type="project" value="UniProtKB-KW"/>
</dbReference>
<dbReference type="AlphaFoldDB" id="A0AAV8YDJ9"/>
<evidence type="ECO:0000256" key="2">
    <source>
        <dbReference type="ARBA" id="ARBA00022737"/>
    </source>
</evidence>
<dbReference type="InterPro" id="IPR051061">
    <property type="entry name" value="Zinc_finger_trans_reg"/>
</dbReference>
<feature type="domain" description="C2H2-type" evidence="7">
    <location>
        <begin position="213"/>
        <end position="242"/>
    </location>
</feature>